<dbReference type="HOGENOM" id="CLU_1392684_0_0_1"/>
<proteinExistence type="predicted"/>
<reference evidence="2" key="1">
    <citation type="journal article" date="2010" name="Genome Biol.">
        <title>Genome sequence of the necrotrophic plant pathogen Pythium ultimum reveals original pathogenicity mechanisms and effector repertoire.</title>
        <authorList>
            <person name="Levesque C.A."/>
            <person name="Brouwer H."/>
            <person name="Cano L."/>
            <person name="Hamilton J.P."/>
            <person name="Holt C."/>
            <person name="Huitema E."/>
            <person name="Raffaele S."/>
            <person name="Robideau G.P."/>
            <person name="Thines M."/>
            <person name="Win J."/>
            <person name="Zerillo M.M."/>
            <person name="Beakes G.W."/>
            <person name="Boore J.L."/>
            <person name="Busam D."/>
            <person name="Dumas B."/>
            <person name="Ferriera S."/>
            <person name="Fuerstenberg S.I."/>
            <person name="Gachon C.M."/>
            <person name="Gaulin E."/>
            <person name="Govers F."/>
            <person name="Grenville-Briggs L."/>
            <person name="Horner N."/>
            <person name="Hostetler J."/>
            <person name="Jiang R.H."/>
            <person name="Johnson J."/>
            <person name="Krajaejun T."/>
            <person name="Lin H."/>
            <person name="Meijer H.J."/>
            <person name="Moore B."/>
            <person name="Morris P."/>
            <person name="Phuntmart V."/>
            <person name="Puiu D."/>
            <person name="Shetty J."/>
            <person name="Stajich J.E."/>
            <person name="Tripathy S."/>
            <person name="Wawra S."/>
            <person name="van West P."/>
            <person name="Whitty B.R."/>
            <person name="Coutinho P.M."/>
            <person name="Henrissat B."/>
            <person name="Martin F."/>
            <person name="Thomas P.D."/>
            <person name="Tyler B.M."/>
            <person name="De Vries R.P."/>
            <person name="Kamoun S."/>
            <person name="Yandell M."/>
            <person name="Tisserat N."/>
            <person name="Buell C.R."/>
        </authorList>
    </citation>
    <scope>NUCLEOTIDE SEQUENCE</scope>
    <source>
        <strain evidence="2">DAOM:BR144</strain>
    </source>
</reference>
<dbReference type="EMBL" id="GL376570">
    <property type="status" value="NOT_ANNOTATED_CDS"/>
    <property type="molecule type" value="Genomic_DNA"/>
</dbReference>
<reference evidence="2" key="2">
    <citation type="submission" date="2010-04" db="EMBL/GenBank/DDBJ databases">
        <authorList>
            <person name="Buell R."/>
            <person name="Hamilton J."/>
            <person name="Hostetler J."/>
        </authorList>
    </citation>
    <scope>NUCLEOTIDE SEQUENCE [LARGE SCALE GENOMIC DNA]</scope>
    <source>
        <strain evidence="2">DAOM:BR144</strain>
    </source>
</reference>
<dbReference type="STRING" id="431595.K3X734"/>
<sequence length="196" mass="21273">MVGRLYKIWSSGGSMDPLPIAEKALPQVAKNRLVQFDSLQWGVLPGLVQRAILWDTGIVMTSSSDYVQILTVCGQTMADLMLDVAVVQDIVSNSSTCVLSKCGGNAQFLESCLTDVIVPSVRCFVDKTTLGTVPSFSGVYWAADGGNEEAPAPVLRDHTSLNTSVNKLYAIHLVDKVFSGVRSGENDHSLWRRKPK</sequence>
<protein>
    <submittedName>
        <fullName evidence="1">Uncharacterized protein</fullName>
    </submittedName>
</protein>
<dbReference type="EnsemblProtists" id="PYU1_T013033">
    <property type="protein sequence ID" value="PYU1_T013033"/>
    <property type="gene ID" value="PYU1_G013006"/>
</dbReference>
<accession>K3X734</accession>
<dbReference type="AlphaFoldDB" id="K3X734"/>
<evidence type="ECO:0000313" key="2">
    <source>
        <dbReference type="Proteomes" id="UP000019132"/>
    </source>
</evidence>
<dbReference type="VEuPathDB" id="FungiDB:PYU1_G013006"/>
<name>K3X734_GLOUD</name>
<dbReference type="Proteomes" id="UP000019132">
    <property type="component" value="Unassembled WGS sequence"/>
</dbReference>
<keyword evidence="2" id="KW-1185">Reference proteome</keyword>
<reference evidence="1" key="3">
    <citation type="submission" date="2015-02" db="UniProtKB">
        <authorList>
            <consortium name="EnsemblProtists"/>
        </authorList>
    </citation>
    <scope>IDENTIFICATION</scope>
    <source>
        <strain evidence="1">DAOM BR144</strain>
    </source>
</reference>
<dbReference type="InParanoid" id="K3X734"/>
<evidence type="ECO:0000313" key="1">
    <source>
        <dbReference type="EnsemblProtists" id="PYU1_T013033"/>
    </source>
</evidence>
<organism evidence="1 2">
    <name type="scientific">Globisporangium ultimum (strain ATCC 200006 / CBS 805.95 / DAOM BR144)</name>
    <name type="common">Pythium ultimum</name>
    <dbReference type="NCBI Taxonomy" id="431595"/>
    <lineage>
        <taxon>Eukaryota</taxon>
        <taxon>Sar</taxon>
        <taxon>Stramenopiles</taxon>
        <taxon>Oomycota</taxon>
        <taxon>Peronosporomycetes</taxon>
        <taxon>Pythiales</taxon>
        <taxon>Pythiaceae</taxon>
        <taxon>Globisporangium</taxon>
    </lineage>
</organism>